<keyword evidence="6" id="KW-0009">Actin-binding</keyword>
<dbReference type="Pfam" id="PF00856">
    <property type="entry name" value="SET"/>
    <property type="match status" value="1"/>
</dbReference>
<dbReference type="InterPro" id="IPR044428">
    <property type="entry name" value="SETD3_SET"/>
</dbReference>
<dbReference type="SUPFAM" id="SSF81822">
    <property type="entry name" value="RuBisCo LSMT C-terminal, substrate-binding domain"/>
    <property type="match status" value="1"/>
</dbReference>
<accession>A0AAD9J8V3</accession>
<evidence type="ECO:0000256" key="2">
    <source>
        <dbReference type="ARBA" id="ARBA00022490"/>
    </source>
</evidence>
<dbReference type="InterPro" id="IPR001214">
    <property type="entry name" value="SET_dom"/>
</dbReference>
<evidence type="ECO:0000256" key="1">
    <source>
        <dbReference type="ARBA" id="ARBA00004496"/>
    </source>
</evidence>
<dbReference type="EMBL" id="JAODUP010000484">
    <property type="protein sequence ID" value="KAK2148767.1"/>
    <property type="molecule type" value="Genomic_DNA"/>
</dbReference>
<proteinExistence type="inferred from homology"/>
<reference evidence="10" key="1">
    <citation type="journal article" date="2023" name="Mol. Biol. Evol.">
        <title>Third-Generation Sequencing Reveals the Adaptive Role of the Epigenome in Three Deep-Sea Polychaetes.</title>
        <authorList>
            <person name="Perez M."/>
            <person name="Aroh O."/>
            <person name="Sun Y."/>
            <person name="Lan Y."/>
            <person name="Juniper S.K."/>
            <person name="Young C.R."/>
            <person name="Angers B."/>
            <person name="Qian P.Y."/>
        </authorList>
    </citation>
    <scope>NUCLEOTIDE SEQUENCE</scope>
    <source>
        <strain evidence="10">P08H-3</strain>
    </source>
</reference>
<protein>
    <recommendedName>
        <fullName evidence="7">protein-histidine N-methyltransferase</fullName>
        <ecNumber evidence="7">2.1.1.85</ecNumber>
    </recommendedName>
</protein>
<comment type="catalytic activity">
    <reaction evidence="7">
        <text>L-histidyl-[protein] + S-adenosyl-L-methionine = N(tele)-methyl-L-histidyl-[protein] + S-adenosyl-L-homocysteine + H(+)</text>
        <dbReference type="Rhea" id="RHEA:19369"/>
        <dbReference type="Rhea" id="RHEA-COMP:9745"/>
        <dbReference type="Rhea" id="RHEA-COMP:11600"/>
        <dbReference type="ChEBI" id="CHEBI:15378"/>
        <dbReference type="ChEBI" id="CHEBI:16367"/>
        <dbReference type="ChEBI" id="CHEBI:29979"/>
        <dbReference type="ChEBI" id="CHEBI:57856"/>
        <dbReference type="ChEBI" id="CHEBI:59789"/>
        <dbReference type="EC" id="2.1.1.85"/>
    </reaction>
</comment>
<feature type="compositionally biased region" description="Polar residues" evidence="8">
    <location>
        <begin position="563"/>
        <end position="574"/>
    </location>
</feature>
<dbReference type="PANTHER" id="PTHR13271">
    <property type="entry name" value="UNCHARACTERIZED PUTATIVE METHYLTRANSFERASE"/>
    <property type="match status" value="1"/>
</dbReference>
<evidence type="ECO:0000259" key="9">
    <source>
        <dbReference type="PROSITE" id="PS50280"/>
    </source>
</evidence>
<dbReference type="InterPro" id="IPR025785">
    <property type="entry name" value="SETD3"/>
</dbReference>
<evidence type="ECO:0000256" key="8">
    <source>
        <dbReference type="SAM" id="MobiDB-lite"/>
    </source>
</evidence>
<dbReference type="Gene3D" id="3.90.1410.10">
    <property type="entry name" value="set domain protein methyltransferase, domain 1"/>
    <property type="match status" value="1"/>
</dbReference>
<keyword evidence="5 7" id="KW-0949">S-adenosyl-L-methionine</keyword>
<dbReference type="InterPro" id="IPR036464">
    <property type="entry name" value="Rubisco_LSMT_subst-bd_sf"/>
</dbReference>
<dbReference type="InterPro" id="IPR046341">
    <property type="entry name" value="SET_dom_sf"/>
</dbReference>
<evidence type="ECO:0000256" key="6">
    <source>
        <dbReference type="ARBA" id="ARBA00023203"/>
    </source>
</evidence>
<comment type="caution">
    <text evidence="10">The sequence shown here is derived from an EMBL/GenBank/DDBJ whole genome shotgun (WGS) entry which is preliminary data.</text>
</comment>
<keyword evidence="2" id="KW-0963">Cytoplasm</keyword>
<dbReference type="GO" id="GO:0032259">
    <property type="term" value="P:methylation"/>
    <property type="evidence" value="ECO:0007669"/>
    <property type="project" value="UniProtKB-KW"/>
</dbReference>
<keyword evidence="3 7" id="KW-0489">Methyltransferase</keyword>
<keyword evidence="4 7" id="KW-0808">Transferase</keyword>
<evidence type="ECO:0000256" key="4">
    <source>
        <dbReference type="ARBA" id="ARBA00022679"/>
    </source>
</evidence>
<dbReference type="SUPFAM" id="SSF82199">
    <property type="entry name" value="SET domain"/>
    <property type="match status" value="1"/>
</dbReference>
<keyword evidence="11" id="KW-1185">Reference proteome</keyword>
<evidence type="ECO:0000313" key="10">
    <source>
        <dbReference type="EMBL" id="KAK2148767.1"/>
    </source>
</evidence>
<sequence length="603" mass="68398">MGKRHKKSKAAKPEADVGMPRPLRKEVLEMANILLEKCSNPFGDKGKEWIEYLEVYGLVEKLRKKQTNYVMNHPDREKGFPAFITWLEGNGMDTNVVSIEKYDVTGYGLKASKTIEASELFLSVPRKVMITTETAKGSVLAPLIKDDKLLQAMPNVTLALHLLCEKCNPDSFWTPYIKILPERYNTPLYFTPEELQLMRGSPAFADAINQYRSIARQYAYFFRLFQTCDESQKIPIRNMCFDDYRWAVSTVMTRQNQIPNRRGEMAVISLIPLWDMCNHSNGHITTDFELKSDCSKCYALRKFEEGEQVFIFYGDRSNAEFLVHNGFIYSENDYDKLNIKLGISKNDPLYEMKRQLLTRLSLLPSRTFNLHAGQDPVDSSTLAYLRVFNMDYNELSARLTGQKAKQLVNQLRDFGLFVSADNEKKVWSFLETRAELLLRAYPTTIEHDEGLLAEKSSSLSECSKLVLHLVIGEKNILRNTIKFTQDLKNEVDELVQQHLQQLAVGMNDLNLGTNQASITDGKDDSDDLGELLVKDTPSGAEQQPVISKEPDCEETSKDILVDTQCTSNETQLPTSEVAAPVNETVSPAEQPAGITETPNDQCA</sequence>
<dbReference type="PANTHER" id="PTHR13271:SF47">
    <property type="entry name" value="ACTIN-HISTIDINE N-METHYLTRANSFERASE"/>
    <property type="match status" value="1"/>
</dbReference>
<gene>
    <name evidence="10" type="ORF">LSH36_484g03068</name>
</gene>
<evidence type="ECO:0000313" key="11">
    <source>
        <dbReference type="Proteomes" id="UP001208570"/>
    </source>
</evidence>
<dbReference type="GO" id="GO:0003779">
    <property type="term" value="F:actin binding"/>
    <property type="evidence" value="ECO:0007669"/>
    <property type="project" value="UniProtKB-KW"/>
</dbReference>
<dbReference type="CDD" id="cd19176">
    <property type="entry name" value="SET_SETD3"/>
    <property type="match status" value="1"/>
</dbReference>
<comment type="subcellular location">
    <subcellularLocation>
        <location evidence="1">Cytoplasm</location>
    </subcellularLocation>
</comment>
<dbReference type="PROSITE" id="PS51565">
    <property type="entry name" value="SAM_MT85_SETD3"/>
    <property type="match status" value="1"/>
</dbReference>
<feature type="region of interest" description="Disordered" evidence="8">
    <location>
        <begin position="519"/>
        <end position="603"/>
    </location>
</feature>
<dbReference type="InterPro" id="IPR015353">
    <property type="entry name" value="Rubisco_LSMT_subst-bd"/>
</dbReference>
<evidence type="ECO:0000256" key="5">
    <source>
        <dbReference type="ARBA" id="ARBA00022691"/>
    </source>
</evidence>
<evidence type="ECO:0000256" key="3">
    <source>
        <dbReference type="ARBA" id="ARBA00022603"/>
    </source>
</evidence>
<feature type="domain" description="SET" evidence="9">
    <location>
        <begin position="95"/>
        <end position="314"/>
    </location>
</feature>
<feature type="compositionally biased region" description="Basic and acidic residues" evidence="8">
    <location>
        <begin position="548"/>
        <end position="560"/>
    </location>
</feature>
<dbReference type="Pfam" id="PF09273">
    <property type="entry name" value="Rubis-subs-bind"/>
    <property type="match status" value="1"/>
</dbReference>
<dbReference type="Proteomes" id="UP001208570">
    <property type="component" value="Unassembled WGS sequence"/>
</dbReference>
<dbReference type="PROSITE" id="PS50280">
    <property type="entry name" value="SET"/>
    <property type="match status" value="1"/>
</dbReference>
<dbReference type="GO" id="GO:0005737">
    <property type="term" value="C:cytoplasm"/>
    <property type="evidence" value="ECO:0007669"/>
    <property type="project" value="UniProtKB-SubCell"/>
</dbReference>
<dbReference type="AlphaFoldDB" id="A0AAD9J8V3"/>
<dbReference type="EC" id="2.1.1.85" evidence="7"/>
<comment type="similarity">
    <text evidence="7">Belongs to the class V-like SAM-binding methyltransferase superfamily. SETD3 actin-histidine methyltransferase family.</text>
</comment>
<dbReference type="GO" id="GO:0016279">
    <property type="term" value="F:protein-lysine N-methyltransferase activity"/>
    <property type="evidence" value="ECO:0007669"/>
    <property type="project" value="TreeGrafter"/>
</dbReference>
<dbReference type="Gene3D" id="3.90.1420.10">
    <property type="entry name" value="Rubisco LSMT, substrate-binding domain"/>
    <property type="match status" value="1"/>
</dbReference>
<organism evidence="10 11">
    <name type="scientific">Paralvinella palmiformis</name>
    <dbReference type="NCBI Taxonomy" id="53620"/>
    <lineage>
        <taxon>Eukaryota</taxon>
        <taxon>Metazoa</taxon>
        <taxon>Spiralia</taxon>
        <taxon>Lophotrochozoa</taxon>
        <taxon>Annelida</taxon>
        <taxon>Polychaeta</taxon>
        <taxon>Sedentaria</taxon>
        <taxon>Canalipalpata</taxon>
        <taxon>Terebellida</taxon>
        <taxon>Terebelliformia</taxon>
        <taxon>Alvinellidae</taxon>
        <taxon>Paralvinella</taxon>
    </lineage>
</organism>
<evidence type="ECO:0000256" key="7">
    <source>
        <dbReference type="PROSITE-ProRule" id="PRU00898"/>
    </source>
</evidence>
<dbReference type="GO" id="GO:0018064">
    <property type="term" value="F:protein-L-histidine N-tele-methyltransferase activity"/>
    <property type="evidence" value="ECO:0007669"/>
    <property type="project" value="UniProtKB-EC"/>
</dbReference>
<dbReference type="InterPro" id="IPR050600">
    <property type="entry name" value="SETD3_SETD6_MTase"/>
</dbReference>
<name>A0AAD9J8V3_9ANNE</name>